<dbReference type="InterPro" id="IPR044974">
    <property type="entry name" value="Disease_R_plants"/>
</dbReference>
<dbReference type="PROSITE" id="PS50104">
    <property type="entry name" value="TIR"/>
    <property type="match status" value="3"/>
</dbReference>
<dbReference type="InterPro" id="IPR002182">
    <property type="entry name" value="NB-ARC"/>
</dbReference>
<feature type="domain" description="TIR" evidence="7">
    <location>
        <begin position="388"/>
        <end position="562"/>
    </location>
</feature>
<proteinExistence type="predicted"/>
<keyword evidence="3" id="KW-0378">Hydrolase</keyword>
<dbReference type="FunFam" id="3.40.50.10140:FF:000007">
    <property type="entry name" value="Disease resistance protein (TIR-NBS-LRR class)"/>
    <property type="match status" value="2"/>
</dbReference>
<evidence type="ECO:0000256" key="3">
    <source>
        <dbReference type="ARBA" id="ARBA00022801"/>
    </source>
</evidence>
<evidence type="ECO:0000313" key="8">
    <source>
        <dbReference type="EMBL" id="KAG7585372.1"/>
    </source>
</evidence>
<feature type="region of interest" description="Disordered" evidence="6">
    <location>
        <begin position="1328"/>
        <end position="1351"/>
    </location>
</feature>
<dbReference type="SMART" id="SM00255">
    <property type="entry name" value="TIR"/>
    <property type="match status" value="3"/>
</dbReference>
<dbReference type="PANTHER" id="PTHR11017:SF411">
    <property type="entry name" value="ADP-RIBOSYL CYCLASE_CYCLIC ADP-RIBOSE HYDROLASE-RELATED"/>
    <property type="match status" value="1"/>
</dbReference>
<evidence type="ECO:0000256" key="2">
    <source>
        <dbReference type="ARBA" id="ARBA00022737"/>
    </source>
</evidence>
<protein>
    <submittedName>
        <fullName evidence="8">Toll/interleukin-1 receptor homology (TIR) domain superfamily</fullName>
    </submittedName>
</protein>
<dbReference type="Pfam" id="PF20160">
    <property type="entry name" value="C-JID"/>
    <property type="match status" value="1"/>
</dbReference>
<keyword evidence="8" id="KW-0675">Receptor</keyword>
<keyword evidence="1" id="KW-0433">Leucine-rich repeat</keyword>
<sequence length="1462" mass="166314">MADQTNQTVADVLKSLNDYVTTISGNFTDLEKSISDLQAAHVTITENHSFVFACLDSLSAGTVDGDQGGETQTYPRQNPDGTNSEEVQEEERLNRGEDDHIPSAPTTNYDKVHFELREMKSGFHQATSSALDIDMVIEETRRTPFTSRIANFRISYSRKVNLPTYEGKVDLKSHLAAFQIAPSLMQLQPQVFINFRGEEIRYGFISHLVAAFELRGIYFFIDKYEQRGKALTHLFKRIEESKIALAILSGKYAQSKWCLNELAKMKTLAEENKLKVIPIFYKVKVDDVRHQKGEFDHNFWKLARTSSGEEIKQWKEALEFVSYKMGLTLCENSSYDAAIGFFTLLGILFFMFNRKFKFHQENKIIAFSSSSSSSLPLSSPPSRQSKNWKHHVFPSFHGEDVRKTFLTHILKEFRRKGIDPFIDNDIERNKSIGHELIEAIRGSKIAVVLLSRNYASSSWCLNELVEIMKFKEELGRIVITIFYEVDPSDVKKQMGDFGKAFTKACKGKTKEEIMRWRKALEGVATIAGYHSSNWYAVLIPTWLRNNEAVMIEKIATDVSNMLNISTPSKDFEGLVGMRDHMERMDLLLRLDLEEVRMIGIWGPSGIGKTTIARFLFNKVSSNFQLSTIMVNIKGCYPRPCLDEYNAQLQLQNQMLSQIINQKDIAIPHLGVAQERLKEKKVFLVLDDVDRLGQIVALAKETQWFGPGSRIIITTEDLRVLKAHGINHIYRVDFPSANEALEIFCINAFCQKSPKPGFTELAYEVTFLAGKLPLGLKVMGSYFRGMSKQEWTREIVRKQSVHEPGQRQFLDHSRDICEVFSDDTPGSRSVVGITLNLSEITEELNISERVFEGMTNLQFLRFHYGIKYMFNGKDRKLEKLWEGIQPLSNIKWIDLSDSRNLKELPDLSTAINLLELSLRDCSSLVEIPSSIGNATKLKSLDLYYCSSLVKVPFSIGNCHSLEKFFLRGCSSLVELPSSIGNFHRLPILNMMGCSKLEILPRNINMESLLILNLTACSSLKSFPEISTSIKHLFLFGTAIKEVPLSISSWSGLDILHMPYSENLKESPHAFDSITKLDVRDKAIQELGPWVKGCSFLRNLLLSGCRNLIALPELPGSLSWLNAENCESLERLDCSFDNPYISLIFANCFKLNQEARDHIIHTSSRRAAVLPGGEVPAYFTYRASEGCVTMTLNQNPLRTSSTFKACILLEYDDLYAEYDDDDGTGGCAWVYSSITSKQNGINASRSNRHRLLPLLTGHLYTFEVKAKDITSGELVCMFKLQPDINSDAWKIKECGIFQLWEDEIFSDGDEDYESLDEDYESSDQVNQHYESFSGGDESYESSDEYYESSSSEDYKDELRGKNMTNLFVRIKESKIALVIFSSRYAESSWCMDELVKMKKRVDKGKLQVIPIYYKVRARDVRGQTGEFGDKFWALAKTSRGDQIMEWKEALECISNKMGLSLGDK</sequence>
<dbReference type="GO" id="GO:0007165">
    <property type="term" value="P:signal transduction"/>
    <property type="evidence" value="ECO:0007669"/>
    <property type="project" value="InterPro"/>
</dbReference>
<evidence type="ECO:0000256" key="4">
    <source>
        <dbReference type="ARBA" id="ARBA00022821"/>
    </source>
</evidence>
<dbReference type="InterPro" id="IPR000157">
    <property type="entry name" value="TIR_dom"/>
</dbReference>
<accession>A0A8T2BIS7</accession>
<dbReference type="PANTHER" id="PTHR11017">
    <property type="entry name" value="LEUCINE-RICH REPEAT-CONTAINING PROTEIN"/>
    <property type="match status" value="1"/>
</dbReference>
<comment type="caution">
    <text evidence="8">The sequence shown here is derived from an EMBL/GenBank/DDBJ whole genome shotgun (WGS) entry which is preliminary data.</text>
</comment>
<dbReference type="Pfam" id="PF00931">
    <property type="entry name" value="NB-ARC"/>
    <property type="match status" value="1"/>
</dbReference>
<evidence type="ECO:0000256" key="6">
    <source>
        <dbReference type="SAM" id="MobiDB-lite"/>
    </source>
</evidence>
<dbReference type="Pfam" id="PF01582">
    <property type="entry name" value="TIR"/>
    <property type="match status" value="3"/>
</dbReference>
<feature type="compositionally biased region" description="Polar residues" evidence="6">
    <location>
        <begin position="69"/>
        <end position="85"/>
    </location>
</feature>
<keyword evidence="2" id="KW-0677">Repeat</keyword>
<organism evidence="8 9">
    <name type="scientific">Arabidopsis thaliana x Arabidopsis arenosa</name>
    <dbReference type="NCBI Taxonomy" id="1240361"/>
    <lineage>
        <taxon>Eukaryota</taxon>
        <taxon>Viridiplantae</taxon>
        <taxon>Streptophyta</taxon>
        <taxon>Embryophyta</taxon>
        <taxon>Tracheophyta</taxon>
        <taxon>Spermatophyta</taxon>
        <taxon>Magnoliopsida</taxon>
        <taxon>eudicotyledons</taxon>
        <taxon>Gunneridae</taxon>
        <taxon>Pentapetalae</taxon>
        <taxon>rosids</taxon>
        <taxon>malvids</taxon>
        <taxon>Brassicales</taxon>
        <taxon>Brassicaceae</taxon>
        <taxon>Camelineae</taxon>
        <taxon>Arabidopsis</taxon>
    </lineage>
</organism>
<dbReference type="SMART" id="SM00382">
    <property type="entry name" value="AAA"/>
    <property type="match status" value="1"/>
</dbReference>
<dbReference type="InterPro" id="IPR003593">
    <property type="entry name" value="AAA+_ATPase"/>
</dbReference>
<dbReference type="GO" id="GO:0016787">
    <property type="term" value="F:hydrolase activity"/>
    <property type="evidence" value="ECO:0007669"/>
    <property type="project" value="UniProtKB-KW"/>
</dbReference>
<evidence type="ECO:0000256" key="1">
    <source>
        <dbReference type="ARBA" id="ARBA00022614"/>
    </source>
</evidence>
<name>A0A8T2BIS7_9BRAS</name>
<dbReference type="InterPro" id="IPR045344">
    <property type="entry name" value="C-JID"/>
</dbReference>
<feature type="region of interest" description="Disordered" evidence="6">
    <location>
        <begin position="63"/>
        <end position="106"/>
    </location>
</feature>
<feature type="domain" description="TIR" evidence="7">
    <location>
        <begin position="187"/>
        <end position="318"/>
    </location>
</feature>
<feature type="non-terminal residue" evidence="8">
    <location>
        <position position="1"/>
    </location>
</feature>
<feature type="compositionally biased region" description="Basic and acidic residues" evidence="6">
    <location>
        <begin position="90"/>
        <end position="101"/>
    </location>
</feature>
<keyword evidence="4" id="KW-0611">Plant defense</keyword>
<reference evidence="8 9" key="1">
    <citation type="submission" date="2020-12" db="EMBL/GenBank/DDBJ databases">
        <title>Concerted genomic and epigenomic changes stabilize Arabidopsis allopolyploids.</title>
        <authorList>
            <person name="Chen Z."/>
        </authorList>
    </citation>
    <scope>NUCLEOTIDE SEQUENCE [LARGE SCALE GENOMIC DNA]</scope>
    <source>
        <strain evidence="8">Allo738</strain>
        <tissue evidence="8">Leaf</tissue>
    </source>
</reference>
<evidence type="ECO:0000256" key="5">
    <source>
        <dbReference type="ARBA" id="ARBA00023027"/>
    </source>
</evidence>
<feature type="compositionally biased region" description="Acidic residues" evidence="6">
    <location>
        <begin position="1335"/>
        <end position="1344"/>
    </location>
</feature>
<dbReference type="Proteomes" id="UP000694240">
    <property type="component" value="Chromosome 7"/>
</dbReference>
<keyword evidence="9" id="KW-1185">Reference proteome</keyword>
<evidence type="ECO:0000313" key="9">
    <source>
        <dbReference type="Proteomes" id="UP000694240"/>
    </source>
</evidence>
<keyword evidence="5" id="KW-0520">NAD</keyword>
<dbReference type="GO" id="GO:0006952">
    <property type="term" value="P:defense response"/>
    <property type="evidence" value="ECO:0007669"/>
    <property type="project" value="UniProtKB-KW"/>
</dbReference>
<dbReference type="FunFam" id="3.80.10.10:FF:000845">
    <property type="entry name" value="Disease resistance protein (TIR-NBS-LRR class)"/>
    <property type="match status" value="1"/>
</dbReference>
<feature type="domain" description="TIR" evidence="7">
    <location>
        <begin position="1322"/>
        <end position="1462"/>
    </location>
</feature>
<gene>
    <name evidence="8" type="ORF">ISN45_Aa02g007290</name>
</gene>
<dbReference type="EMBL" id="JAEFBK010000007">
    <property type="protein sequence ID" value="KAG7585372.1"/>
    <property type="molecule type" value="Genomic_DNA"/>
</dbReference>
<evidence type="ECO:0000259" key="7">
    <source>
        <dbReference type="PROSITE" id="PS50104"/>
    </source>
</evidence>
<dbReference type="GO" id="GO:0043531">
    <property type="term" value="F:ADP binding"/>
    <property type="evidence" value="ECO:0007669"/>
    <property type="project" value="InterPro"/>
</dbReference>
<dbReference type="FunFam" id="3.40.50.300:FF:001002">
    <property type="entry name" value="Disease resistance protein (TIR-NBS-LRR class)"/>
    <property type="match status" value="1"/>
</dbReference>